<keyword evidence="1" id="KW-0805">Transcription regulation</keyword>
<evidence type="ECO:0000313" key="5">
    <source>
        <dbReference type="EMBL" id="SEL93063.1"/>
    </source>
</evidence>
<evidence type="ECO:0000313" key="6">
    <source>
        <dbReference type="Proteomes" id="UP000199664"/>
    </source>
</evidence>
<dbReference type="InterPro" id="IPR000524">
    <property type="entry name" value="Tscrpt_reg_HTH_GntR"/>
</dbReference>
<dbReference type="PROSITE" id="PS50949">
    <property type="entry name" value="HTH_GNTR"/>
    <property type="match status" value="1"/>
</dbReference>
<dbReference type="SMART" id="SM00345">
    <property type="entry name" value="HTH_GNTR"/>
    <property type="match status" value="1"/>
</dbReference>
<dbReference type="GO" id="GO:0003700">
    <property type="term" value="F:DNA-binding transcription factor activity"/>
    <property type="evidence" value="ECO:0007669"/>
    <property type="project" value="InterPro"/>
</dbReference>
<accession>A0A1H7U7S9</accession>
<dbReference type="InterPro" id="IPR008920">
    <property type="entry name" value="TF_FadR/GntR_C"/>
</dbReference>
<dbReference type="InterPro" id="IPR036388">
    <property type="entry name" value="WH-like_DNA-bd_sf"/>
</dbReference>
<dbReference type="GO" id="GO:0003677">
    <property type="term" value="F:DNA binding"/>
    <property type="evidence" value="ECO:0007669"/>
    <property type="project" value="UniProtKB-KW"/>
</dbReference>
<dbReference type="PANTHER" id="PTHR43537:SF45">
    <property type="entry name" value="GNTR FAMILY REGULATORY PROTEIN"/>
    <property type="match status" value="1"/>
</dbReference>
<sequence length="233" mass="26046">MAATSNRAVRRNVTLLETPKDAQRHVSLRDQAYHAIKRLIITTGLRPGEILSEPALSTQLDIGRTPIRQAIDRLLNDGLVEVMPRKGTIVKPVSLDEILNIIDARIVNETFCVRVAAERASTEVPAQLRRNLEAMREAAQARDIETIADLDQAFHAIIAGSARNPVMSDLLRNLHERSARMWFISLSTNEQHSRICDEHAAIVEGIARQDPDAAERAMRAHIESFRANITRQG</sequence>
<evidence type="ECO:0000256" key="3">
    <source>
        <dbReference type="ARBA" id="ARBA00023163"/>
    </source>
</evidence>
<dbReference type="Gene3D" id="1.20.120.530">
    <property type="entry name" value="GntR ligand-binding domain-like"/>
    <property type="match status" value="1"/>
</dbReference>
<name>A0A1H7U7S9_9HYPH</name>
<dbReference type="CDD" id="cd07377">
    <property type="entry name" value="WHTH_GntR"/>
    <property type="match status" value="1"/>
</dbReference>
<keyword evidence="6" id="KW-1185">Reference proteome</keyword>
<protein>
    <submittedName>
        <fullName evidence="5">DNA-binding transcriptional regulator, GntR family</fullName>
    </submittedName>
</protein>
<dbReference type="STRING" id="1036779.SAMN04515666_106158"/>
<dbReference type="AlphaFoldDB" id="A0A1H7U7S9"/>
<dbReference type="PANTHER" id="PTHR43537">
    <property type="entry name" value="TRANSCRIPTIONAL REGULATOR, GNTR FAMILY"/>
    <property type="match status" value="1"/>
</dbReference>
<dbReference type="Proteomes" id="UP000199664">
    <property type="component" value="Unassembled WGS sequence"/>
</dbReference>
<evidence type="ECO:0000259" key="4">
    <source>
        <dbReference type="PROSITE" id="PS50949"/>
    </source>
</evidence>
<proteinExistence type="predicted"/>
<dbReference type="SUPFAM" id="SSF48008">
    <property type="entry name" value="GntR ligand-binding domain-like"/>
    <property type="match status" value="1"/>
</dbReference>
<dbReference type="SMART" id="SM00895">
    <property type="entry name" value="FCD"/>
    <property type="match status" value="1"/>
</dbReference>
<dbReference type="SUPFAM" id="SSF46785">
    <property type="entry name" value="Winged helix' DNA-binding domain"/>
    <property type="match status" value="1"/>
</dbReference>
<keyword evidence="2 5" id="KW-0238">DNA-binding</keyword>
<dbReference type="Gene3D" id="1.10.10.10">
    <property type="entry name" value="Winged helix-like DNA-binding domain superfamily/Winged helix DNA-binding domain"/>
    <property type="match status" value="1"/>
</dbReference>
<evidence type="ECO:0000256" key="1">
    <source>
        <dbReference type="ARBA" id="ARBA00023015"/>
    </source>
</evidence>
<dbReference type="InterPro" id="IPR036390">
    <property type="entry name" value="WH_DNA-bd_sf"/>
</dbReference>
<evidence type="ECO:0000256" key="2">
    <source>
        <dbReference type="ARBA" id="ARBA00023125"/>
    </source>
</evidence>
<feature type="domain" description="HTH gntR-type" evidence="4">
    <location>
        <begin position="26"/>
        <end position="93"/>
    </location>
</feature>
<dbReference type="Pfam" id="PF00392">
    <property type="entry name" value="GntR"/>
    <property type="match status" value="1"/>
</dbReference>
<reference evidence="6" key="1">
    <citation type="submission" date="2016-10" db="EMBL/GenBank/DDBJ databases">
        <authorList>
            <person name="Varghese N."/>
            <person name="Submissions S."/>
        </authorList>
    </citation>
    <scope>NUCLEOTIDE SEQUENCE [LARGE SCALE GENOMIC DNA]</scope>
    <source>
        <strain evidence="6">LMG 26383,CCUG 61248,R- 45681</strain>
    </source>
</reference>
<organism evidence="5 6">
    <name type="scientific">Bosea lupini</name>
    <dbReference type="NCBI Taxonomy" id="1036779"/>
    <lineage>
        <taxon>Bacteria</taxon>
        <taxon>Pseudomonadati</taxon>
        <taxon>Pseudomonadota</taxon>
        <taxon>Alphaproteobacteria</taxon>
        <taxon>Hyphomicrobiales</taxon>
        <taxon>Boseaceae</taxon>
        <taxon>Bosea</taxon>
    </lineage>
</organism>
<gene>
    <name evidence="5" type="ORF">SAMN04515666_106158</name>
</gene>
<keyword evidence="3" id="KW-0804">Transcription</keyword>
<dbReference type="EMBL" id="FOAN01000006">
    <property type="protein sequence ID" value="SEL93063.1"/>
    <property type="molecule type" value="Genomic_DNA"/>
</dbReference>
<dbReference type="OrthoDB" id="9806293at2"/>
<dbReference type="Pfam" id="PF07729">
    <property type="entry name" value="FCD"/>
    <property type="match status" value="1"/>
</dbReference>
<dbReference type="InterPro" id="IPR011711">
    <property type="entry name" value="GntR_C"/>
</dbReference>